<evidence type="ECO:0000313" key="2">
    <source>
        <dbReference type="Proteomes" id="UP000652761"/>
    </source>
</evidence>
<keyword evidence="2" id="KW-1185">Reference proteome</keyword>
<protein>
    <submittedName>
        <fullName evidence="1">Uncharacterized protein</fullName>
    </submittedName>
</protein>
<accession>A0A843VN13</accession>
<gene>
    <name evidence="1" type="ORF">Taro_030075</name>
</gene>
<organism evidence="1 2">
    <name type="scientific">Colocasia esculenta</name>
    <name type="common">Wild taro</name>
    <name type="synonym">Arum esculentum</name>
    <dbReference type="NCBI Taxonomy" id="4460"/>
    <lineage>
        <taxon>Eukaryota</taxon>
        <taxon>Viridiplantae</taxon>
        <taxon>Streptophyta</taxon>
        <taxon>Embryophyta</taxon>
        <taxon>Tracheophyta</taxon>
        <taxon>Spermatophyta</taxon>
        <taxon>Magnoliopsida</taxon>
        <taxon>Liliopsida</taxon>
        <taxon>Araceae</taxon>
        <taxon>Aroideae</taxon>
        <taxon>Colocasieae</taxon>
        <taxon>Colocasia</taxon>
    </lineage>
</organism>
<proteinExistence type="predicted"/>
<comment type="caution">
    <text evidence="1">The sequence shown here is derived from an EMBL/GenBank/DDBJ whole genome shotgun (WGS) entry which is preliminary data.</text>
</comment>
<reference evidence="1" key="1">
    <citation type="submission" date="2017-07" db="EMBL/GenBank/DDBJ databases">
        <title>Taro Niue Genome Assembly and Annotation.</title>
        <authorList>
            <person name="Atibalentja N."/>
            <person name="Keating K."/>
            <person name="Fields C.J."/>
        </authorList>
    </citation>
    <scope>NUCLEOTIDE SEQUENCE</scope>
    <source>
        <strain evidence="1">Niue_2</strain>
        <tissue evidence="1">Leaf</tissue>
    </source>
</reference>
<evidence type="ECO:0000313" key="1">
    <source>
        <dbReference type="EMBL" id="MQL97385.1"/>
    </source>
</evidence>
<name>A0A843VN13_COLES</name>
<dbReference type="AlphaFoldDB" id="A0A843VN13"/>
<sequence length="63" mass="7207">MFLRTYGLISLARLRPVRGRWTRVRLVVRLTGLNSEDRHSDDLVIIKCDHGGQGCASRDPFLL</sequence>
<dbReference type="Proteomes" id="UP000652761">
    <property type="component" value="Unassembled WGS sequence"/>
</dbReference>
<dbReference type="EMBL" id="NMUH01002041">
    <property type="protein sequence ID" value="MQL97385.1"/>
    <property type="molecule type" value="Genomic_DNA"/>
</dbReference>